<accession>A0A0D3JPU3</accession>
<proteinExistence type="inferred from homology"/>
<dbReference type="InterPro" id="IPR013785">
    <property type="entry name" value="Aldolase_TIM"/>
</dbReference>
<comment type="subcellular location">
    <subcellularLocation>
        <location evidence="1">Cytoplasm</location>
    </subcellularLocation>
</comment>
<comment type="catalytic activity">
    <reaction evidence="8">
        <text>aceneuramate = aldehydo-N-acetyl-D-mannosamine + pyruvate</text>
        <dbReference type="Rhea" id="RHEA:23296"/>
        <dbReference type="ChEBI" id="CHEBI:15361"/>
        <dbReference type="ChEBI" id="CHEBI:17122"/>
        <dbReference type="ChEBI" id="CHEBI:173083"/>
        <dbReference type="EC" id="4.1.3.3"/>
    </reaction>
</comment>
<evidence type="ECO:0000256" key="5">
    <source>
        <dbReference type="ARBA" id="ARBA00022490"/>
    </source>
</evidence>
<evidence type="ECO:0000256" key="1">
    <source>
        <dbReference type="ARBA" id="ARBA00004496"/>
    </source>
</evidence>
<dbReference type="AlphaFoldDB" id="A0A0D3JPU3"/>
<evidence type="ECO:0000256" key="7">
    <source>
        <dbReference type="ARBA" id="ARBA00023277"/>
    </source>
</evidence>
<evidence type="ECO:0000256" key="4">
    <source>
        <dbReference type="ARBA" id="ARBA00012911"/>
    </source>
</evidence>
<dbReference type="Pfam" id="PF00701">
    <property type="entry name" value="DHDPS"/>
    <property type="match status" value="1"/>
</dbReference>
<keyword evidence="6" id="KW-0456">Lyase</keyword>
<organism evidence="9 10">
    <name type="scientific">Emiliania huxleyi (strain CCMP1516)</name>
    <dbReference type="NCBI Taxonomy" id="280463"/>
    <lineage>
        <taxon>Eukaryota</taxon>
        <taxon>Haptista</taxon>
        <taxon>Haptophyta</taxon>
        <taxon>Prymnesiophyceae</taxon>
        <taxon>Isochrysidales</taxon>
        <taxon>Noelaerhabdaceae</taxon>
        <taxon>Emiliania</taxon>
    </lineage>
</organism>
<evidence type="ECO:0000256" key="3">
    <source>
        <dbReference type="ARBA" id="ARBA00006324"/>
    </source>
</evidence>
<dbReference type="STRING" id="2903.R1CRD6"/>
<dbReference type="PaxDb" id="2903-EOD25528"/>
<dbReference type="PROSITE" id="PS51257">
    <property type="entry name" value="PROKAR_LIPOPROTEIN"/>
    <property type="match status" value="1"/>
</dbReference>
<comment type="similarity">
    <text evidence="3">Belongs to the DapA family. NanA subfamily.</text>
</comment>
<reference evidence="9" key="2">
    <citation type="submission" date="2024-10" db="UniProtKB">
        <authorList>
            <consortium name="EnsemblProtists"/>
        </authorList>
    </citation>
    <scope>IDENTIFICATION</scope>
</reference>
<dbReference type="PANTHER" id="PTHR12128">
    <property type="entry name" value="DIHYDRODIPICOLINATE SYNTHASE"/>
    <property type="match status" value="1"/>
</dbReference>
<protein>
    <recommendedName>
        <fullName evidence="4">N-acetylneuraminate lyase</fullName>
        <ecNumber evidence="4">4.1.3.3</ecNumber>
    </recommendedName>
</protein>
<evidence type="ECO:0000313" key="10">
    <source>
        <dbReference type="Proteomes" id="UP000013827"/>
    </source>
</evidence>
<comment type="pathway">
    <text evidence="2">Amino-sugar metabolism; N-acetylneuraminate degradation.</text>
</comment>
<dbReference type="Gene3D" id="3.20.20.70">
    <property type="entry name" value="Aldolase class I"/>
    <property type="match status" value="1"/>
</dbReference>
<evidence type="ECO:0000256" key="8">
    <source>
        <dbReference type="ARBA" id="ARBA00044906"/>
    </source>
</evidence>
<evidence type="ECO:0000256" key="2">
    <source>
        <dbReference type="ARBA" id="ARBA00004878"/>
    </source>
</evidence>
<dbReference type="eggNOG" id="ENOG502QQA3">
    <property type="taxonomic scope" value="Eukaryota"/>
</dbReference>
<dbReference type="GO" id="GO:0005737">
    <property type="term" value="C:cytoplasm"/>
    <property type="evidence" value="ECO:0007669"/>
    <property type="project" value="UniProtKB-SubCell"/>
</dbReference>
<reference evidence="10" key="1">
    <citation type="journal article" date="2013" name="Nature">
        <title>Pan genome of the phytoplankton Emiliania underpins its global distribution.</title>
        <authorList>
            <person name="Read B.A."/>
            <person name="Kegel J."/>
            <person name="Klute M.J."/>
            <person name="Kuo A."/>
            <person name="Lefebvre S.C."/>
            <person name="Maumus F."/>
            <person name="Mayer C."/>
            <person name="Miller J."/>
            <person name="Monier A."/>
            <person name="Salamov A."/>
            <person name="Young J."/>
            <person name="Aguilar M."/>
            <person name="Claverie J.M."/>
            <person name="Frickenhaus S."/>
            <person name="Gonzalez K."/>
            <person name="Herman E.K."/>
            <person name="Lin Y.C."/>
            <person name="Napier J."/>
            <person name="Ogata H."/>
            <person name="Sarno A.F."/>
            <person name="Shmutz J."/>
            <person name="Schroeder D."/>
            <person name="de Vargas C."/>
            <person name="Verret F."/>
            <person name="von Dassow P."/>
            <person name="Valentin K."/>
            <person name="Van de Peer Y."/>
            <person name="Wheeler G."/>
            <person name="Dacks J.B."/>
            <person name="Delwiche C.F."/>
            <person name="Dyhrman S.T."/>
            <person name="Glockner G."/>
            <person name="John U."/>
            <person name="Richards T."/>
            <person name="Worden A.Z."/>
            <person name="Zhang X."/>
            <person name="Grigoriev I.V."/>
            <person name="Allen A.E."/>
            <person name="Bidle K."/>
            <person name="Borodovsky M."/>
            <person name="Bowler C."/>
            <person name="Brownlee C."/>
            <person name="Cock J.M."/>
            <person name="Elias M."/>
            <person name="Gladyshev V.N."/>
            <person name="Groth M."/>
            <person name="Guda C."/>
            <person name="Hadaegh A."/>
            <person name="Iglesias-Rodriguez M.D."/>
            <person name="Jenkins J."/>
            <person name="Jones B.M."/>
            <person name="Lawson T."/>
            <person name="Leese F."/>
            <person name="Lindquist E."/>
            <person name="Lobanov A."/>
            <person name="Lomsadze A."/>
            <person name="Malik S.B."/>
            <person name="Marsh M.E."/>
            <person name="Mackinder L."/>
            <person name="Mock T."/>
            <person name="Mueller-Roeber B."/>
            <person name="Pagarete A."/>
            <person name="Parker M."/>
            <person name="Probert I."/>
            <person name="Quesneville H."/>
            <person name="Raines C."/>
            <person name="Rensing S.A."/>
            <person name="Riano-Pachon D.M."/>
            <person name="Richier S."/>
            <person name="Rokitta S."/>
            <person name="Shiraiwa Y."/>
            <person name="Soanes D.M."/>
            <person name="van der Giezen M."/>
            <person name="Wahlund T.M."/>
            <person name="Williams B."/>
            <person name="Wilson W."/>
            <person name="Wolfe G."/>
            <person name="Wurch L.L."/>
        </authorList>
    </citation>
    <scope>NUCLEOTIDE SEQUENCE</scope>
</reference>
<evidence type="ECO:0000313" key="9">
    <source>
        <dbReference type="EnsemblProtists" id="EOD25528"/>
    </source>
</evidence>
<name>A0A0D3JPU3_EMIH1</name>
<dbReference type="GO" id="GO:0008747">
    <property type="term" value="F:N-acetylneuraminate lyase activity"/>
    <property type="evidence" value="ECO:0007669"/>
    <property type="project" value="UniProtKB-EC"/>
</dbReference>
<dbReference type="GeneID" id="17271120"/>
<dbReference type="EC" id="4.1.3.3" evidence="4"/>
<dbReference type="RefSeq" id="XP_005777957.1">
    <property type="nucleotide sequence ID" value="XM_005777900.1"/>
</dbReference>
<dbReference type="HOGENOM" id="CLU_049343_6_1_1"/>
<keyword evidence="5" id="KW-0963">Cytoplasm</keyword>
<keyword evidence="10" id="KW-1185">Reference proteome</keyword>
<dbReference type="PANTHER" id="PTHR12128:SF21">
    <property type="entry name" value="N-ACETYLNEURAMINATE LYASE"/>
    <property type="match status" value="1"/>
</dbReference>
<dbReference type="PRINTS" id="PR00146">
    <property type="entry name" value="DHPICSNTHASE"/>
</dbReference>
<dbReference type="InterPro" id="IPR002220">
    <property type="entry name" value="DapA-like"/>
</dbReference>
<dbReference type="SMART" id="SM01130">
    <property type="entry name" value="DHDPS"/>
    <property type="match status" value="1"/>
</dbReference>
<evidence type="ECO:0000256" key="6">
    <source>
        <dbReference type="ARBA" id="ARBA00023239"/>
    </source>
</evidence>
<dbReference type="SUPFAM" id="SSF51569">
    <property type="entry name" value="Aldolase"/>
    <property type="match status" value="1"/>
</dbReference>
<dbReference type="Proteomes" id="UP000013827">
    <property type="component" value="Unassembled WGS sequence"/>
</dbReference>
<keyword evidence="7" id="KW-0119">Carbohydrate metabolism</keyword>
<dbReference type="EnsemblProtists" id="EOD25528">
    <property type="protein sequence ID" value="EOD25528"/>
    <property type="gene ID" value="EMIHUDRAFT_367275"/>
</dbReference>
<dbReference type="KEGG" id="ehx:EMIHUDRAFT_367275"/>
<sequence length="248" mass="25982">MTVQWQRFAKGTLVAPVHSPFSAGGGATAACASIAGQARYLVAEGFNAVFVCGTNGESFSCSLAERKAMLEMWMNTEEVRAKKLRVLAHVSCLAPPETVELARHAAALGVDAVSYMVPCFFKPVGDAAVAKMLADFALAVPTTPVLFYHFPDMTGVACSMERVLVAAREAAPNVVGAKFTHNDLADMQASIRAGFDVLIGSGDELLLPSLVLGTAGGFSVPGMMGGNRAILGIFEAYERGDLAAAAEY</sequence>